<name>X1CUR9_9ZZZZ</name>
<organism evidence="3">
    <name type="scientific">marine sediment metagenome</name>
    <dbReference type="NCBI Taxonomy" id="412755"/>
    <lineage>
        <taxon>unclassified sequences</taxon>
        <taxon>metagenomes</taxon>
        <taxon>ecological metagenomes</taxon>
    </lineage>
</organism>
<dbReference type="SUPFAM" id="SSF46785">
    <property type="entry name" value="Winged helix' DNA-binding domain"/>
    <property type="match status" value="1"/>
</dbReference>
<dbReference type="InterPro" id="IPR036388">
    <property type="entry name" value="WH-like_DNA-bd_sf"/>
</dbReference>
<dbReference type="InterPro" id="IPR006793">
    <property type="entry name" value="FaeA"/>
</dbReference>
<evidence type="ECO:0000256" key="1">
    <source>
        <dbReference type="ARBA" id="ARBA00023015"/>
    </source>
</evidence>
<gene>
    <name evidence="3" type="ORF">S01H4_41523</name>
</gene>
<keyword evidence="2" id="KW-0804">Transcription</keyword>
<protein>
    <submittedName>
        <fullName evidence="3">Uncharacterized protein</fullName>
    </submittedName>
</protein>
<keyword evidence="1" id="KW-0805">Transcription regulation</keyword>
<sequence length="56" mass="6511">MQNQILKFLEENKKPYNTTEIAVHVKGDKVQVLQILTELAENEYVAHSTVACCEYW</sequence>
<dbReference type="Pfam" id="PF04703">
    <property type="entry name" value="FaeA"/>
    <property type="match status" value="1"/>
</dbReference>
<evidence type="ECO:0000313" key="3">
    <source>
        <dbReference type="EMBL" id="GAG99848.1"/>
    </source>
</evidence>
<proteinExistence type="predicted"/>
<accession>X1CUR9</accession>
<feature type="non-terminal residue" evidence="3">
    <location>
        <position position="56"/>
    </location>
</feature>
<evidence type="ECO:0000256" key="2">
    <source>
        <dbReference type="ARBA" id="ARBA00023163"/>
    </source>
</evidence>
<dbReference type="InterPro" id="IPR036390">
    <property type="entry name" value="WH_DNA-bd_sf"/>
</dbReference>
<comment type="caution">
    <text evidence="3">The sequence shown here is derived from an EMBL/GenBank/DDBJ whole genome shotgun (WGS) entry which is preliminary data.</text>
</comment>
<dbReference type="Gene3D" id="1.10.10.10">
    <property type="entry name" value="Winged helix-like DNA-binding domain superfamily/Winged helix DNA-binding domain"/>
    <property type="match status" value="1"/>
</dbReference>
<reference evidence="3" key="1">
    <citation type="journal article" date="2014" name="Front. Microbiol.">
        <title>High frequency of phylogenetically diverse reductive dehalogenase-homologous genes in deep subseafloor sedimentary metagenomes.</title>
        <authorList>
            <person name="Kawai M."/>
            <person name="Futagami T."/>
            <person name="Toyoda A."/>
            <person name="Takaki Y."/>
            <person name="Nishi S."/>
            <person name="Hori S."/>
            <person name="Arai W."/>
            <person name="Tsubouchi T."/>
            <person name="Morono Y."/>
            <person name="Uchiyama I."/>
            <person name="Ito T."/>
            <person name="Fujiyama A."/>
            <person name="Inagaki F."/>
            <person name="Takami H."/>
        </authorList>
    </citation>
    <scope>NUCLEOTIDE SEQUENCE</scope>
    <source>
        <strain evidence="3">Expedition CK06-06</strain>
    </source>
</reference>
<dbReference type="AlphaFoldDB" id="X1CUR9"/>
<dbReference type="EMBL" id="BART01022716">
    <property type="protein sequence ID" value="GAG99848.1"/>
    <property type="molecule type" value="Genomic_DNA"/>
</dbReference>
<dbReference type="GO" id="GO:0006355">
    <property type="term" value="P:regulation of DNA-templated transcription"/>
    <property type="evidence" value="ECO:0007669"/>
    <property type="project" value="InterPro"/>
</dbReference>